<protein>
    <recommendedName>
        <fullName evidence="7">UDP-N-acetylmuramoyl-L-alanyl-D-glutamate--2,6-diaminopimelate ligase</fullName>
        <ecNumber evidence="7">6.3.2.13</ecNumber>
    </recommendedName>
    <alternativeName>
        <fullName evidence="7">Meso-A2pm-adding enzyme</fullName>
    </alternativeName>
    <alternativeName>
        <fullName evidence="7">Meso-diaminopimelate-adding enzyme</fullName>
    </alternativeName>
    <alternativeName>
        <fullName evidence="7">UDP-MurNAc-L-Ala-D-Glu:meso-diaminopimelate ligase</fullName>
    </alternativeName>
    <alternativeName>
        <fullName evidence="7">UDP-MurNAc-tripeptide synthetase</fullName>
    </alternativeName>
    <alternativeName>
        <fullName evidence="7">UDP-N-acetylmuramyl-tripeptide synthetase</fullName>
    </alternativeName>
</protein>
<feature type="domain" description="Mur ligase C-terminal" evidence="11">
    <location>
        <begin position="387"/>
        <end position="521"/>
    </location>
</feature>
<dbReference type="InterPro" id="IPR036615">
    <property type="entry name" value="Mur_ligase_C_dom_sf"/>
</dbReference>
<keyword evidence="5 7" id="KW-0131">Cell cycle</keyword>
<dbReference type="EC" id="6.3.2.13" evidence="7"/>
<dbReference type="HAMAP" id="MF_00208">
    <property type="entry name" value="MurE"/>
    <property type="match status" value="1"/>
</dbReference>
<dbReference type="NCBIfam" id="NF001124">
    <property type="entry name" value="PRK00139.1-2"/>
    <property type="match status" value="1"/>
</dbReference>
<feature type="binding site" evidence="7">
    <location>
        <position position="437"/>
    </location>
    <ligand>
        <name>meso-2,6-diaminopimelate</name>
        <dbReference type="ChEBI" id="CHEBI:57791"/>
    </ligand>
</feature>
<feature type="binding site" evidence="7">
    <location>
        <position position="234"/>
    </location>
    <ligand>
        <name>UDP-N-acetyl-alpha-D-muramoyl-L-alanyl-D-glutamate</name>
        <dbReference type="ChEBI" id="CHEBI:83900"/>
    </ligand>
</feature>
<feature type="compositionally biased region" description="Low complexity" evidence="9">
    <location>
        <begin position="14"/>
        <end position="23"/>
    </location>
</feature>
<keyword evidence="3 7" id="KW-0133">Cell shape</keyword>
<dbReference type="InterPro" id="IPR005761">
    <property type="entry name" value="UDP-N-AcMur-Glu-dNH2Pim_ligase"/>
</dbReference>
<feature type="region of interest" description="Disordered" evidence="9">
    <location>
        <begin position="1"/>
        <end position="24"/>
    </location>
</feature>
<dbReference type="GO" id="GO:0000287">
    <property type="term" value="F:magnesium ion binding"/>
    <property type="evidence" value="ECO:0007669"/>
    <property type="project" value="UniProtKB-UniRule"/>
</dbReference>
<dbReference type="Pfam" id="PF08245">
    <property type="entry name" value="Mur_ligase_M"/>
    <property type="match status" value="1"/>
</dbReference>
<dbReference type="Gene3D" id="3.90.190.20">
    <property type="entry name" value="Mur ligase, C-terminal domain"/>
    <property type="match status" value="1"/>
</dbReference>
<evidence type="ECO:0000256" key="4">
    <source>
        <dbReference type="ARBA" id="ARBA00022984"/>
    </source>
</evidence>
<keyword evidence="7" id="KW-0067">ATP-binding</keyword>
<dbReference type="GO" id="GO:0051301">
    <property type="term" value="P:cell division"/>
    <property type="evidence" value="ECO:0007669"/>
    <property type="project" value="UniProtKB-KW"/>
</dbReference>
<dbReference type="GO" id="GO:0008765">
    <property type="term" value="F:UDP-N-acetylmuramoylalanyl-D-glutamate-2,6-diaminopimelate ligase activity"/>
    <property type="evidence" value="ECO:0007669"/>
    <property type="project" value="UniProtKB-UniRule"/>
</dbReference>
<evidence type="ECO:0000256" key="3">
    <source>
        <dbReference type="ARBA" id="ARBA00022960"/>
    </source>
</evidence>
<keyword evidence="6 7" id="KW-0961">Cell wall biogenesis/degradation</keyword>
<dbReference type="Pfam" id="PF02875">
    <property type="entry name" value="Mur_ligase_C"/>
    <property type="match status" value="1"/>
</dbReference>
<feature type="domain" description="Mur ligase N-terminal catalytic" evidence="10">
    <location>
        <begin position="63"/>
        <end position="138"/>
    </location>
</feature>
<keyword evidence="7" id="KW-0460">Magnesium</keyword>
<feature type="binding site" evidence="7">
    <location>
        <position position="519"/>
    </location>
    <ligand>
        <name>meso-2,6-diaminopimelate</name>
        <dbReference type="ChEBI" id="CHEBI:57791"/>
    </ligand>
</feature>
<dbReference type="GO" id="GO:0008360">
    <property type="term" value="P:regulation of cell shape"/>
    <property type="evidence" value="ECO:0007669"/>
    <property type="project" value="UniProtKB-KW"/>
</dbReference>
<dbReference type="Gene3D" id="3.40.1190.10">
    <property type="entry name" value="Mur-like, catalytic domain"/>
    <property type="match status" value="1"/>
</dbReference>
<evidence type="ECO:0000256" key="2">
    <source>
        <dbReference type="ARBA" id="ARBA00022618"/>
    </source>
</evidence>
<dbReference type="InterPro" id="IPR000713">
    <property type="entry name" value="Mur_ligase_N"/>
</dbReference>
<keyword evidence="4 7" id="KW-0573">Peptidoglycan synthesis</keyword>
<keyword evidence="7" id="KW-0547">Nucleotide-binding</keyword>
<gene>
    <name evidence="7 13" type="primary">murE</name>
    <name evidence="13" type="ORF">GCM10011575_37810</name>
</gene>
<dbReference type="SUPFAM" id="SSF53623">
    <property type="entry name" value="MurD-like peptide ligases, catalytic domain"/>
    <property type="match status" value="1"/>
</dbReference>
<dbReference type="PANTHER" id="PTHR23135">
    <property type="entry name" value="MUR LIGASE FAMILY MEMBER"/>
    <property type="match status" value="1"/>
</dbReference>
<feature type="binding site" evidence="7">
    <location>
        <begin position="154"/>
        <end position="160"/>
    </location>
    <ligand>
        <name>ATP</name>
        <dbReference type="ChEBI" id="CHEBI:30616"/>
    </ligand>
</feature>
<comment type="catalytic activity">
    <reaction evidence="7">
        <text>UDP-N-acetyl-alpha-D-muramoyl-L-alanyl-D-glutamate + meso-2,6-diaminopimelate + ATP = UDP-N-acetyl-alpha-D-muramoyl-L-alanyl-gamma-D-glutamyl-meso-2,6-diaminopimelate + ADP + phosphate + H(+)</text>
        <dbReference type="Rhea" id="RHEA:23676"/>
        <dbReference type="ChEBI" id="CHEBI:15378"/>
        <dbReference type="ChEBI" id="CHEBI:30616"/>
        <dbReference type="ChEBI" id="CHEBI:43474"/>
        <dbReference type="ChEBI" id="CHEBI:57791"/>
        <dbReference type="ChEBI" id="CHEBI:83900"/>
        <dbReference type="ChEBI" id="CHEBI:83905"/>
        <dbReference type="ChEBI" id="CHEBI:456216"/>
        <dbReference type="EC" id="6.3.2.13"/>
    </reaction>
</comment>
<evidence type="ECO:0000259" key="12">
    <source>
        <dbReference type="Pfam" id="PF08245"/>
    </source>
</evidence>
<comment type="caution">
    <text evidence="7">Lacks conserved residue(s) required for the propagation of feature annotation.</text>
</comment>
<comment type="cofactor">
    <cofactor evidence="7">
        <name>Mg(2+)</name>
        <dbReference type="ChEBI" id="CHEBI:18420"/>
    </cofactor>
</comment>
<feature type="binding site" evidence="7">
    <location>
        <begin position="461"/>
        <end position="464"/>
    </location>
    <ligand>
        <name>meso-2,6-diaminopimelate</name>
        <dbReference type="ChEBI" id="CHEBI:57791"/>
    </ligand>
</feature>
<dbReference type="GO" id="GO:0009252">
    <property type="term" value="P:peptidoglycan biosynthetic process"/>
    <property type="evidence" value="ECO:0007669"/>
    <property type="project" value="UniProtKB-UniRule"/>
</dbReference>
<dbReference type="GO" id="GO:0005737">
    <property type="term" value="C:cytoplasm"/>
    <property type="evidence" value="ECO:0007669"/>
    <property type="project" value="UniProtKB-SubCell"/>
</dbReference>
<feature type="domain" description="Mur ligase central" evidence="12">
    <location>
        <begin position="152"/>
        <end position="365"/>
    </location>
</feature>
<dbReference type="GO" id="GO:0005524">
    <property type="term" value="F:ATP binding"/>
    <property type="evidence" value="ECO:0007669"/>
    <property type="project" value="UniProtKB-UniRule"/>
</dbReference>
<dbReference type="AlphaFoldDB" id="A0A917SEX3"/>
<sequence>MVMSPDPIPGPGAPAGSVGAVSDRSAAGGLRPALTQPYPLDRLVEVLGAARPDGAVEASGVQVRGVAFDNRQVLPGDLYIGLPGNRTHGARFAAEAVDAGAVAVLTDLAGAELLTASPDVPVLLADDPRRAMATAAAEVYGRPATRLIMLAVTGTNGKTTTCDLLAAGLRATGLSCGVIGTLGYFVDGIEIPAQRTTVTTPESADVQALLAIMVERGAQAVVMEASSHALALGRVDEIVYDVGAFTNLGRDHLDFHGTLEAYFEAKAQLFTAERSRRVVINIDDPRGAELVTRSTAAGLDVATTSLAGQPVPMAGAGTDQYACLSYDPLSDPVAVRILTPTGELEFGLGLPGSYNVANALTALAMLDRIGIDLRQASAGLSEVAVPGRLERVELAGGPRAYVDFAHTPQAIRSVLAELRSVTRDGRLITVVGCGGDRDPAKRGPMGAAAAELSDLVIITDDNPRTEDPDRIRAAALAGAREQADRQDRPVRIVDGRDRSRAIRLALAEAAPQDVIAVLGKGHEHGQEINGTVLAFDDAEQLVSGWQDREVTAS</sequence>
<reference evidence="13" key="1">
    <citation type="journal article" date="2014" name="Int. J. Syst. Evol. Microbiol.">
        <title>Complete genome sequence of Corynebacterium casei LMG S-19264T (=DSM 44701T), isolated from a smear-ripened cheese.</title>
        <authorList>
            <consortium name="US DOE Joint Genome Institute (JGI-PGF)"/>
            <person name="Walter F."/>
            <person name="Albersmeier A."/>
            <person name="Kalinowski J."/>
            <person name="Ruckert C."/>
        </authorList>
    </citation>
    <scope>NUCLEOTIDE SEQUENCE</scope>
    <source>
        <strain evidence="13">CGMCC 4.7306</strain>
    </source>
</reference>
<proteinExistence type="inferred from homology"/>
<dbReference type="InterPro" id="IPR035911">
    <property type="entry name" value="MurE/MurF_N"/>
</dbReference>
<comment type="similarity">
    <text evidence="1 7">Belongs to the MurCDEF family. MurE subfamily.</text>
</comment>
<dbReference type="SUPFAM" id="SSF53244">
    <property type="entry name" value="MurD-like peptide ligases, peptide-binding domain"/>
    <property type="match status" value="1"/>
</dbReference>
<dbReference type="GO" id="GO:0071555">
    <property type="term" value="P:cell wall organization"/>
    <property type="evidence" value="ECO:0007669"/>
    <property type="project" value="UniProtKB-KW"/>
</dbReference>
<feature type="short sequence motif" description="Meso-diaminopimelate recognition motif" evidence="7">
    <location>
        <begin position="461"/>
        <end position="464"/>
    </location>
</feature>
<dbReference type="NCBIfam" id="NF001126">
    <property type="entry name" value="PRK00139.1-4"/>
    <property type="match status" value="1"/>
</dbReference>
<dbReference type="EMBL" id="BMMZ01000011">
    <property type="protein sequence ID" value="GGL76028.1"/>
    <property type="molecule type" value="Genomic_DNA"/>
</dbReference>
<organism evidence="13 14">
    <name type="scientific">Microlunatus endophyticus</name>
    <dbReference type="NCBI Taxonomy" id="1716077"/>
    <lineage>
        <taxon>Bacteria</taxon>
        <taxon>Bacillati</taxon>
        <taxon>Actinomycetota</taxon>
        <taxon>Actinomycetes</taxon>
        <taxon>Propionibacteriales</taxon>
        <taxon>Propionibacteriaceae</taxon>
        <taxon>Microlunatus</taxon>
    </lineage>
</organism>
<evidence type="ECO:0000313" key="14">
    <source>
        <dbReference type="Proteomes" id="UP000613840"/>
    </source>
</evidence>
<feature type="binding site" evidence="7">
    <location>
        <begin position="199"/>
        <end position="200"/>
    </location>
    <ligand>
        <name>UDP-N-acetyl-alpha-D-muramoyl-L-alanyl-D-glutamate</name>
        <dbReference type="ChEBI" id="CHEBI:83900"/>
    </ligand>
</feature>
<feature type="binding site" evidence="7">
    <location>
        <position position="226"/>
    </location>
    <ligand>
        <name>UDP-N-acetyl-alpha-D-muramoyl-L-alanyl-D-glutamate</name>
        <dbReference type="ChEBI" id="CHEBI:83900"/>
    </ligand>
</feature>
<feature type="compositionally biased region" description="Pro residues" evidence="9">
    <location>
        <begin position="1"/>
        <end position="12"/>
    </location>
</feature>
<comment type="caution">
    <text evidence="13">The sequence shown here is derived from an EMBL/GenBank/DDBJ whole genome shotgun (WGS) entry which is preliminary data.</text>
</comment>
<dbReference type="InterPro" id="IPR036565">
    <property type="entry name" value="Mur-like_cat_sf"/>
</dbReference>
<evidence type="ECO:0000256" key="1">
    <source>
        <dbReference type="ARBA" id="ARBA00005898"/>
    </source>
</evidence>
<accession>A0A917SEX3</accession>
<dbReference type="PANTHER" id="PTHR23135:SF4">
    <property type="entry name" value="UDP-N-ACETYLMURAMOYL-L-ALANYL-D-GLUTAMATE--2,6-DIAMINOPIMELATE LIGASE MURE HOMOLOG, CHLOROPLASTIC"/>
    <property type="match status" value="1"/>
</dbReference>
<dbReference type="Pfam" id="PF01225">
    <property type="entry name" value="Mur_ligase"/>
    <property type="match status" value="1"/>
</dbReference>
<keyword evidence="7" id="KW-0963">Cytoplasm</keyword>
<reference evidence="13" key="2">
    <citation type="submission" date="2020-09" db="EMBL/GenBank/DDBJ databases">
        <authorList>
            <person name="Sun Q."/>
            <person name="Zhou Y."/>
        </authorList>
    </citation>
    <scope>NUCLEOTIDE SEQUENCE</scope>
    <source>
        <strain evidence="13">CGMCC 4.7306</strain>
    </source>
</reference>
<evidence type="ECO:0000259" key="10">
    <source>
        <dbReference type="Pfam" id="PF01225"/>
    </source>
</evidence>
<dbReference type="NCBIfam" id="TIGR01085">
    <property type="entry name" value="murE"/>
    <property type="match status" value="1"/>
</dbReference>
<name>A0A917SEX3_9ACTN</name>
<keyword evidence="2 7" id="KW-0132">Cell division</keyword>
<feature type="binding site" evidence="7">
    <location>
        <position position="523"/>
    </location>
    <ligand>
        <name>meso-2,6-diaminopimelate</name>
        <dbReference type="ChEBI" id="CHEBI:57791"/>
    </ligand>
</feature>
<dbReference type="Gene3D" id="3.40.1390.10">
    <property type="entry name" value="MurE/MurF, N-terminal domain"/>
    <property type="match status" value="1"/>
</dbReference>
<dbReference type="InterPro" id="IPR013221">
    <property type="entry name" value="Mur_ligase_cen"/>
</dbReference>
<comment type="pathway">
    <text evidence="7 8">Cell wall biogenesis; peptidoglycan biosynthesis.</text>
</comment>
<evidence type="ECO:0000256" key="9">
    <source>
        <dbReference type="SAM" id="MobiDB-lite"/>
    </source>
</evidence>
<comment type="PTM">
    <text evidence="7">Carboxylation is probably crucial for Mg(2+) binding and, consequently, for the gamma-phosphate positioning of ATP.</text>
</comment>
<evidence type="ECO:0000256" key="5">
    <source>
        <dbReference type="ARBA" id="ARBA00023306"/>
    </source>
</evidence>
<comment type="subcellular location">
    <subcellularLocation>
        <location evidence="7 8">Cytoplasm</location>
    </subcellularLocation>
</comment>
<evidence type="ECO:0000259" key="11">
    <source>
        <dbReference type="Pfam" id="PF02875"/>
    </source>
</evidence>
<dbReference type="SUPFAM" id="SSF63418">
    <property type="entry name" value="MurE/MurF N-terminal domain"/>
    <property type="match status" value="1"/>
</dbReference>
<evidence type="ECO:0000256" key="7">
    <source>
        <dbReference type="HAMAP-Rule" id="MF_00208"/>
    </source>
</evidence>
<dbReference type="InterPro" id="IPR004101">
    <property type="entry name" value="Mur_ligase_C"/>
</dbReference>
<dbReference type="Proteomes" id="UP000613840">
    <property type="component" value="Unassembled WGS sequence"/>
</dbReference>
<evidence type="ECO:0000256" key="8">
    <source>
        <dbReference type="RuleBase" id="RU004135"/>
    </source>
</evidence>
<keyword evidence="7 13" id="KW-0436">Ligase</keyword>
<evidence type="ECO:0000256" key="6">
    <source>
        <dbReference type="ARBA" id="ARBA00023316"/>
    </source>
</evidence>
<keyword evidence="14" id="KW-1185">Reference proteome</keyword>
<evidence type="ECO:0000313" key="13">
    <source>
        <dbReference type="EMBL" id="GGL76028.1"/>
    </source>
</evidence>
<comment type="function">
    <text evidence="7">Catalyzes the addition of meso-diaminopimelic acid to the nucleotide precursor UDP-N-acetylmuramoyl-L-alanyl-D-glutamate (UMAG) in the biosynthesis of bacterial cell-wall peptidoglycan.</text>
</comment>
<feature type="modified residue" description="N6-carboxylysine" evidence="7">
    <location>
        <position position="266"/>
    </location>
</feature>